<evidence type="ECO:0000313" key="4">
    <source>
        <dbReference type="Proteomes" id="UP001157114"/>
    </source>
</evidence>
<evidence type="ECO:0000256" key="1">
    <source>
        <dbReference type="SAM" id="MobiDB-lite"/>
    </source>
</evidence>
<comment type="caution">
    <text evidence="3">The sequence shown here is derived from an EMBL/GenBank/DDBJ whole genome shotgun (WGS) entry which is preliminary data.</text>
</comment>
<dbReference type="InterPro" id="IPR050177">
    <property type="entry name" value="Lipid_A_modif_metabolic_enz"/>
</dbReference>
<name>A0ABQ6G973_9BACL</name>
<protein>
    <recommendedName>
        <fullName evidence="2">NAD-dependent epimerase/dehydratase domain-containing protein</fullName>
    </recommendedName>
</protein>
<keyword evidence="4" id="KW-1185">Reference proteome</keyword>
<feature type="region of interest" description="Disordered" evidence="1">
    <location>
        <begin position="32"/>
        <end position="55"/>
    </location>
</feature>
<dbReference type="Proteomes" id="UP001157114">
    <property type="component" value="Unassembled WGS sequence"/>
</dbReference>
<evidence type="ECO:0000259" key="2">
    <source>
        <dbReference type="Pfam" id="PF01370"/>
    </source>
</evidence>
<dbReference type="Gene3D" id="3.40.50.720">
    <property type="entry name" value="NAD(P)-binding Rossmann-like Domain"/>
    <property type="match status" value="1"/>
</dbReference>
<gene>
    <name evidence="3" type="ORF">MU1_18540</name>
</gene>
<dbReference type="PANTHER" id="PTHR43245">
    <property type="entry name" value="BIFUNCTIONAL POLYMYXIN RESISTANCE PROTEIN ARNA"/>
    <property type="match status" value="1"/>
</dbReference>
<dbReference type="SUPFAM" id="SSF51735">
    <property type="entry name" value="NAD(P)-binding Rossmann-fold domains"/>
    <property type="match status" value="1"/>
</dbReference>
<reference evidence="3 4" key="1">
    <citation type="submission" date="2023-03" db="EMBL/GenBank/DDBJ databases">
        <title>Draft genome sequence of the bacteria which degrade cell wall of Tricholomamatutake.</title>
        <authorList>
            <person name="Konishi Y."/>
            <person name="Fukuta Y."/>
            <person name="Shirasaka N."/>
        </authorList>
    </citation>
    <scope>NUCLEOTIDE SEQUENCE [LARGE SCALE GENOMIC DNA]</scope>
    <source>
        <strain evidence="4">mu1</strain>
    </source>
</reference>
<feature type="domain" description="NAD-dependent epimerase/dehydratase" evidence="2">
    <location>
        <begin position="4"/>
        <end position="221"/>
    </location>
</feature>
<accession>A0ABQ6G973</accession>
<dbReference type="RefSeq" id="WP_284238265.1">
    <property type="nucleotide sequence ID" value="NZ_BSSQ01000007.1"/>
</dbReference>
<evidence type="ECO:0000313" key="3">
    <source>
        <dbReference type="EMBL" id="GLX67509.1"/>
    </source>
</evidence>
<dbReference type="EMBL" id="BSSQ01000007">
    <property type="protein sequence ID" value="GLX67509.1"/>
    <property type="molecule type" value="Genomic_DNA"/>
</dbReference>
<organism evidence="3 4">
    <name type="scientific">Paenibacillus glycanilyticus</name>
    <dbReference type="NCBI Taxonomy" id="126569"/>
    <lineage>
        <taxon>Bacteria</taxon>
        <taxon>Bacillati</taxon>
        <taxon>Bacillota</taxon>
        <taxon>Bacilli</taxon>
        <taxon>Bacillales</taxon>
        <taxon>Paenibacillaceae</taxon>
        <taxon>Paenibacillus</taxon>
    </lineage>
</organism>
<dbReference type="InterPro" id="IPR036291">
    <property type="entry name" value="NAD(P)-bd_dom_sf"/>
</dbReference>
<dbReference type="Pfam" id="PF01370">
    <property type="entry name" value="Epimerase"/>
    <property type="match status" value="1"/>
</dbReference>
<sequence>MRKVLIIGGTGMISEAITARLLSDGATEVVHLNRGSKPSPEGVRSIQADRSDKQSLREAIQSEQPFDCVIDMAAFTAAHAKDAVEVFSGMTKQYLFCSTVDVYSKNADYYPIDEAHPRKPSLSFPYAYGKREAEDVLLAAYEQQNFPVTILRLAQTYGGTSNAIASLGGGEYQMRRLREGRPIIVHGDGSSLWVACHRDDVAVAFANAIGNKNSIGRAYNVTGEEWMTYNQYWSIVAKALQAPEPKFVHIPTDLLQAMLPKRAEWCAENFQNVTIFDNTAARTDLDFRYSIRWEDGIRAVINELDLQGSIAGSEERVYYDRLLECWQEQVNRLISELRPYDN</sequence>
<dbReference type="InterPro" id="IPR001509">
    <property type="entry name" value="Epimerase_deHydtase"/>
</dbReference>
<proteinExistence type="predicted"/>